<proteinExistence type="inferred from homology"/>
<dbReference type="EMBL" id="CP009170">
    <property type="protein sequence ID" value="AIS51906.1"/>
    <property type="molecule type" value="Genomic_DNA"/>
</dbReference>
<dbReference type="Pfam" id="PF03816">
    <property type="entry name" value="LytR_cpsA_psr"/>
    <property type="match status" value="1"/>
</dbReference>
<dbReference type="RefSeq" id="WP_049684766.1">
    <property type="nucleotide sequence ID" value="NZ_CP009170.1"/>
</dbReference>
<evidence type="ECO:0000259" key="3">
    <source>
        <dbReference type="Pfam" id="PF03816"/>
    </source>
</evidence>
<gene>
    <name evidence="4" type="primary">lytR</name>
    <name evidence="4" type="ORF">TKV_c07230</name>
</gene>
<dbReference type="STRING" id="2325.TKV_c07230"/>
<keyword evidence="5" id="KW-1185">Reference proteome</keyword>
<dbReference type="InterPro" id="IPR004474">
    <property type="entry name" value="LytR_CpsA_psr"/>
</dbReference>
<protein>
    <submittedName>
        <fullName evidence="4">Transcriptional regulator LytR</fullName>
    </submittedName>
</protein>
<accession>A0A097AQ15</accession>
<keyword evidence="2" id="KW-0472">Membrane</keyword>
<dbReference type="Proteomes" id="UP000029669">
    <property type="component" value="Chromosome"/>
</dbReference>
<evidence type="ECO:0000313" key="4">
    <source>
        <dbReference type="EMBL" id="AIS51906.1"/>
    </source>
</evidence>
<feature type="transmembrane region" description="Helical" evidence="2">
    <location>
        <begin position="6"/>
        <end position="25"/>
    </location>
</feature>
<organism evidence="4 5">
    <name type="scientific">Thermoanaerobacter kivui</name>
    <name type="common">Acetogenium kivui</name>
    <dbReference type="NCBI Taxonomy" id="2325"/>
    <lineage>
        <taxon>Bacteria</taxon>
        <taxon>Bacillati</taxon>
        <taxon>Bacillota</taxon>
        <taxon>Clostridia</taxon>
        <taxon>Thermoanaerobacterales</taxon>
        <taxon>Thermoanaerobacteraceae</taxon>
        <taxon>Thermoanaerobacter</taxon>
    </lineage>
</organism>
<evidence type="ECO:0000256" key="1">
    <source>
        <dbReference type="ARBA" id="ARBA00006068"/>
    </source>
</evidence>
<dbReference type="InterPro" id="IPR050922">
    <property type="entry name" value="LytR/CpsA/Psr_CW_biosynth"/>
</dbReference>
<dbReference type="PANTHER" id="PTHR33392">
    <property type="entry name" value="POLYISOPRENYL-TEICHOIC ACID--PEPTIDOGLYCAN TEICHOIC ACID TRANSFERASE TAGU"/>
    <property type="match status" value="1"/>
</dbReference>
<evidence type="ECO:0000256" key="2">
    <source>
        <dbReference type="SAM" id="Phobius"/>
    </source>
</evidence>
<sequence length="303" mass="34786">MKKRKWSIFFLIVAIIASCAFFVYYKYIHITKHPESVFNNDNKNNISNSEQALSKSKIYIAFLGLDKDDERVHTIGNFRTDTIMIFSIDFNGKVVKVLSIPRDTYVDIPGFHKDKINAAYVYGGMGEKGYALSLKTISDFLGINVPYYISIDMQTIPDIVDAIGGVPLDVEVNMHSHGANLDKGYQILDGQKAYQYVRWRYDPMGDINRVKRQQKFIIAFASQLKSKAKDVSTYINLYNTFKGKLCTNLNYEQILALIYFVKDVSPDSIEKFTVPGDFYDLNGISYWKPDIEKLNEVLQEFTK</sequence>
<dbReference type="OrthoDB" id="305468at2"/>
<keyword evidence="2" id="KW-0812">Transmembrane</keyword>
<feature type="domain" description="Cell envelope-related transcriptional attenuator" evidence="3">
    <location>
        <begin position="79"/>
        <end position="225"/>
    </location>
</feature>
<name>A0A097AQ15_THEKI</name>
<reference evidence="5" key="1">
    <citation type="journal article" date="2015" name="Genome Announc.">
        <title>Whole-Genome Sequences of 80 Environmental and Clinical Isolates of Burkholderia pseudomallei.</title>
        <authorList>
            <person name="Johnson S.L."/>
            <person name="Baker A.L."/>
            <person name="Chain P.S."/>
            <person name="Currie B.J."/>
            <person name="Daligault H.E."/>
            <person name="Davenport K.W."/>
            <person name="Davis C.B."/>
            <person name="Inglis T.J."/>
            <person name="Kaestli M."/>
            <person name="Koren S."/>
            <person name="Mayo M."/>
            <person name="Merritt A.J."/>
            <person name="Price E.P."/>
            <person name="Sarovich D.S."/>
            <person name="Warner J."/>
            <person name="Rosovitz M.J."/>
        </authorList>
    </citation>
    <scope>NUCLEOTIDE SEQUENCE [LARGE SCALE GENOMIC DNA]</scope>
    <source>
        <strain evidence="5">DSM 2030</strain>
    </source>
</reference>
<dbReference type="PANTHER" id="PTHR33392:SF6">
    <property type="entry name" value="POLYISOPRENYL-TEICHOIC ACID--PEPTIDOGLYCAN TEICHOIC ACID TRANSFERASE TAGU"/>
    <property type="match status" value="1"/>
</dbReference>
<keyword evidence="2" id="KW-1133">Transmembrane helix</keyword>
<dbReference type="HOGENOM" id="CLU_016455_5_2_9"/>
<dbReference type="NCBIfam" id="TIGR00350">
    <property type="entry name" value="lytR_cpsA_psr"/>
    <property type="match status" value="1"/>
</dbReference>
<dbReference type="KEGG" id="tki:TKV_c07230"/>
<dbReference type="eggNOG" id="COG1316">
    <property type="taxonomic scope" value="Bacteria"/>
</dbReference>
<comment type="similarity">
    <text evidence="1">Belongs to the LytR/CpsA/Psr (LCP) family.</text>
</comment>
<dbReference type="PROSITE" id="PS51257">
    <property type="entry name" value="PROKAR_LIPOPROTEIN"/>
    <property type="match status" value="1"/>
</dbReference>
<dbReference type="Gene3D" id="3.40.630.190">
    <property type="entry name" value="LCP protein"/>
    <property type="match status" value="1"/>
</dbReference>
<dbReference type="AlphaFoldDB" id="A0A097AQ15"/>
<evidence type="ECO:0000313" key="5">
    <source>
        <dbReference type="Proteomes" id="UP000029669"/>
    </source>
</evidence>